<keyword evidence="3" id="KW-1133">Transmembrane helix</keyword>
<name>A0A8X7WJF3_BRACI</name>
<evidence type="ECO:0000256" key="1">
    <source>
        <dbReference type="ARBA" id="ARBA00009748"/>
    </source>
</evidence>
<gene>
    <name evidence="6" type="ORF">Bca52824_000503</name>
</gene>
<dbReference type="OrthoDB" id="1890443at2759"/>
<feature type="chain" id="PRO_5036463376" description="Non-specific lipid-transfer protein" evidence="4">
    <location>
        <begin position="25"/>
        <end position="166"/>
    </location>
</feature>
<keyword evidence="7" id="KW-1185">Reference proteome</keyword>
<dbReference type="PANTHER" id="PTHR33076">
    <property type="entry name" value="NON-SPECIFIC LIPID-TRANSFER PROTEIN 2-RELATED"/>
    <property type="match status" value="1"/>
</dbReference>
<evidence type="ECO:0000313" key="7">
    <source>
        <dbReference type="Proteomes" id="UP000886595"/>
    </source>
</evidence>
<evidence type="ECO:0000259" key="5">
    <source>
        <dbReference type="SMART" id="SM00499"/>
    </source>
</evidence>
<sequence>MAFASKIITCLLVLKVYMAAPTESHITCGIVTSTLAQCMGYLTNFFPVPSDYCCAEVKALNQMAQTTPDRRQVCKCLKAVAKENKGFINIELVGTLPTICGVSVPYPFNFSTNCDTYVSITCYCFVLYYITFPCFFLEYGKPLKAFYPRKYLESSLHITLQVNEFD</sequence>
<reference evidence="6 7" key="1">
    <citation type="submission" date="2020-02" db="EMBL/GenBank/DDBJ databases">
        <authorList>
            <person name="Ma Q."/>
            <person name="Huang Y."/>
            <person name="Song X."/>
            <person name="Pei D."/>
        </authorList>
    </citation>
    <scope>NUCLEOTIDE SEQUENCE [LARGE SCALE GENOMIC DNA]</scope>
    <source>
        <strain evidence="6">Sxm20200214</strain>
        <tissue evidence="6">Leaf</tissue>
    </source>
</reference>
<dbReference type="SUPFAM" id="SSF47699">
    <property type="entry name" value="Bifunctional inhibitor/lipid-transfer protein/seed storage 2S albumin"/>
    <property type="match status" value="1"/>
</dbReference>
<dbReference type="InterPro" id="IPR000528">
    <property type="entry name" value="Plant_nsLTP"/>
</dbReference>
<dbReference type="SMART" id="SM00499">
    <property type="entry name" value="AAI"/>
    <property type="match status" value="1"/>
</dbReference>
<dbReference type="PRINTS" id="PR00382">
    <property type="entry name" value="LIPIDTRNSFER"/>
</dbReference>
<evidence type="ECO:0000256" key="3">
    <source>
        <dbReference type="SAM" id="Phobius"/>
    </source>
</evidence>
<keyword evidence="2" id="KW-0446">Lipid-binding</keyword>
<dbReference type="Pfam" id="PF00234">
    <property type="entry name" value="Tryp_alpha_amyl"/>
    <property type="match status" value="1"/>
</dbReference>
<dbReference type="InterPro" id="IPR016140">
    <property type="entry name" value="Bifunc_inhib/LTP/seed_store"/>
</dbReference>
<evidence type="ECO:0000256" key="2">
    <source>
        <dbReference type="RuleBase" id="RU000628"/>
    </source>
</evidence>
<dbReference type="CDD" id="cd01960">
    <property type="entry name" value="nsLTP1"/>
    <property type="match status" value="1"/>
</dbReference>
<keyword evidence="4" id="KW-0732">Signal</keyword>
<dbReference type="Proteomes" id="UP000886595">
    <property type="component" value="Unassembled WGS sequence"/>
</dbReference>
<feature type="transmembrane region" description="Helical" evidence="3">
    <location>
        <begin position="117"/>
        <end position="140"/>
    </location>
</feature>
<feature type="domain" description="Bifunctional inhibitor/plant lipid transfer protein/seed storage helical" evidence="5">
    <location>
        <begin position="28"/>
        <end position="114"/>
    </location>
</feature>
<protein>
    <recommendedName>
        <fullName evidence="2">Non-specific lipid-transfer protein</fullName>
    </recommendedName>
</protein>
<dbReference type="GO" id="GO:0008289">
    <property type="term" value="F:lipid binding"/>
    <property type="evidence" value="ECO:0007669"/>
    <property type="project" value="UniProtKB-KW"/>
</dbReference>
<keyword evidence="3" id="KW-0472">Membrane</keyword>
<evidence type="ECO:0000256" key="4">
    <source>
        <dbReference type="SAM" id="SignalP"/>
    </source>
</evidence>
<comment type="function">
    <text evidence="2">Plant non-specific lipid-transfer proteins transfer phospholipids as well as galactolipids across membranes. May play a role in wax or cutin deposition in the cell walls of expanding epidermal cells and certain secretory tissues.</text>
</comment>
<dbReference type="InterPro" id="IPR036312">
    <property type="entry name" value="Bifun_inhib/LTP/seed_sf"/>
</dbReference>
<keyword evidence="2" id="KW-0813">Transport</keyword>
<dbReference type="Gene3D" id="1.10.110.10">
    <property type="entry name" value="Plant lipid-transfer and hydrophobic proteins"/>
    <property type="match status" value="1"/>
</dbReference>
<comment type="similarity">
    <text evidence="1 2">Belongs to the plant LTP family.</text>
</comment>
<feature type="signal peptide" evidence="4">
    <location>
        <begin position="1"/>
        <end position="24"/>
    </location>
</feature>
<dbReference type="GO" id="GO:0006869">
    <property type="term" value="P:lipid transport"/>
    <property type="evidence" value="ECO:0007669"/>
    <property type="project" value="InterPro"/>
</dbReference>
<accession>A0A8X7WJF3</accession>
<organism evidence="6 7">
    <name type="scientific">Brassica carinata</name>
    <name type="common">Ethiopian mustard</name>
    <name type="synonym">Abyssinian cabbage</name>
    <dbReference type="NCBI Taxonomy" id="52824"/>
    <lineage>
        <taxon>Eukaryota</taxon>
        <taxon>Viridiplantae</taxon>
        <taxon>Streptophyta</taxon>
        <taxon>Embryophyta</taxon>
        <taxon>Tracheophyta</taxon>
        <taxon>Spermatophyta</taxon>
        <taxon>Magnoliopsida</taxon>
        <taxon>eudicotyledons</taxon>
        <taxon>Gunneridae</taxon>
        <taxon>Pentapetalae</taxon>
        <taxon>rosids</taxon>
        <taxon>malvids</taxon>
        <taxon>Brassicales</taxon>
        <taxon>Brassicaceae</taxon>
        <taxon>Brassiceae</taxon>
        <taxon>Brassica</taxon>
    </lineage>
</organism>
<dbReference type="AlphaFoldDB" id="A0A8X7WJF3"/>
<comment type="caution">
    <text evidence="6">The sequence shown here is derived from an EMBL/GenBank/DDBJ whole genome shotgun (WGS) entry which is preliminary data.</text>
</comment>
<proteinExistence type="inferred from homology"/>
<evidence type="ECO:0000313" key="6">
    <source>
        <dbReference type="EMBL" id="KAG2329323.1"/>
    </source>
</evidence>
<keyword evidence="3" id="KW-0812">Transmembrane</keyword>
<dbReference type="EMBL" id="JAAMPC010000001">
    <property type="protein sequence ID" value="KAG2329323.1"/>
    <property type="molecule type" value="Genomic_DNA"/>
</dbReference>